<evidence type="ECO:0000256" key="5">
    <source>
        <dbReference type="ARBA" id="ARBA00022833"/>
    </source>
</evidence>
<evidence type="ECO:0000259" key="9">
    <source>
        <dbReference type="PROSITE" id="PS52035"/>
    </source>
</evidence>
<dbReference type="SUPFAM" id="SSF54106">
    <property type="entry name" value="LysM domain"/>
    <property type="match status" value="2"/>
</dbReference>
<evidence type="ECO:0000313" key="10">
    <source>
        <dbReference type="EMBL" id="KIL78552.1"/>
    </source>
</evidence>
<dbReference type="SUPFAM" id="SSF53187">
    <property type="entry name" value="Zn-dependent exopeptidases"/>
    <property type="match status" value="1"/>
</dbReference>
<dbReference type="SMART" id="SM00631">
    <property type="entry name" value="Zn_pept"/>
    <property type="match status" value="1"/>
</dbReference>
<dbReference type="PROSITE" id="PS52035">
    <property type="entry name" value="PEPTIDASE_M14"/>
    <property type="match status" value="1"/>
</dbReference>
<dbReference type="CDD" id="cd06229">
    <property type="entry name" value="M14_Endopeptidase_I"/>
    <property type="match status" value="1"/>
</dbReference>
<evidence type="ECO:0000256" key="6">
    <source>
        <dbReference type="ARBA" id="ARBA00023049"/>
    </source>
</evidence>
<dbReference type="InterPro" id="IPR000834">
    <property type="entry name" value="Peptidase_M14"/>
</dbReference>
<dbReference type="InterPro" id="IPR034274">
    <property type="entry name" value="ENP1_M14_CPD"/>
</dbReference>
<feature type="active site" description="Proton donor/acceptor" evidence="7">
    <location>
        <position position="364"/>
    </location>
</feature>
<protein>
    <submittedName>
        <fullName evidence="10">Gamma-D-glutamyl-L-diamino acid endopeptidase I</fullName>
    </submittedName>
</protein>
<comment type="cofactor">
    <cofactor evidence="1">
        <name>Zn(2+)</name>
        <dbReference type="ChEBI" id="CHEBI:29105"/>
    </cofactor>
</comment>
<dbReference type="EMBL" id="JXLP01000009">
    <property type="protein sequence ID" value="KIL78552.1"/>
    <property type="molecule type" value="Genomic_DNA"/>
</dbReference>
<organism evidence="10 11">
    <name type="scientific">Bacillus badius</name>
    <dbReference type="NCBI Taxonomy" id="1455"/>
    <lineage>
        <taxon>Bacteria</taxon>
        <taxon>Bacillati</taxon>
        <taxon>Bacillota</taxon>
        <taxon>Bacilli</taxon>
        <taxon>Bacillales</taxon>
        <taxon>Bacillaceae</taxon>
        <taxon>Pseudobacillus</taxon>
    </lineage>
</organism>
<dbReference type="RefSeq" id="WP_041095215.1">
    <property type="nucleotide sequence ID" value="NZ_JARTHD010000011.1"/>
</dbReference>
<dbReference type="InterPro" id="IPR036779">
    <property type="entry name" value="LysM_dom_sf"/>
</dbReference>
<dbReference type="SMART" id="SM00257">
    <property type="entry name" value="LysM"/>
    <property type="match status" value="2"/>
</dbReference>
<dbReference type="PANTHER" id="PTHR11705">
    <property type="entry name" value="PROTEASE FAMILY M14 CARBOXYPEPTIDASE A,B"/>
    <property type="match status" value="1"/>
</dbReference>
<name>A0ABR5AUW1_BACBA</name>
<keyword evidence="4" id="KW-0378">Hydrolase</keyword>
<keyword evidence="5" id="KW-0862">Zinc</keyword>
<evidence type="ECO:0000259" key="8">
    <source>
        <dbReference type="PROSITE" id="PS51782"/>
    </source>
</evidence>
<dbReference type="InterPro" id="IPR018392">
    <property type="entry name" value="LysM"/>
</dbReference>
<evidence type="ECO:0000313" key="11">
    <source>
        <dbReference type="Proteomes" id="UP000031982"/>
    </source>
</evidence>
<dbReference type="PROSITE" id="PS51782">
    <property type="entry name" value="LYSM"/>
    <property type="match status" value="2"/>
</dbReference>
<comment type="similarity">
    <text evidence="2 7">Belongs to the peptidase M14 family.</text>
</comment>
<keyword evidence="3" id="KW-0645">Protease</keyword>
<feature type="domain" description="LysM" evidence="8">
    <location>
        <begin position="51"/>
        <end position="95"/>
    </location>
</feature>
<dbReference type="Proteomes" id="UP000031982">
    <property type="component" value="Unassembled WGS sequence"/>
</dbReference>
<proteinExistence type="inferred from homology"/>
<gene>
    <name evidence="10" type="ORF">SD77_4232</name>
</gene>
<accession>A0ABR5AUW1</accession>
<dbReference type="Gene3D" id="3.40.630.10">
    <property type="entry name" value="Zn peptidases"/>
    <property type="match status" value="1"/>
</dbReference>
<sequence>MKVQVRKGDTLWGYSQLFHIPLVLIMDSNPHVDEKQLKPGQAIHIPGFTVDRHTVQRGDTVWQLAASWGVNAGTLLLLNPHIDPHQLPVGQTLLIPSRVTTCIVSGKKRYDFQQMRKDMHQLLAIYPFMRRREAGRSVLGLPLYDIRIGRGERKVQINAAFHANEWITTPVLMKFLNEYLLSLTNYPVMRGVQTLPLYMNTQLSAVPMVDPDGVNLVLNGPPPEREKEVVAINKGSYDFSGWKANIRGVDLNKQFPANWEFESTRKPTLPSSRDFPGYAPLSEPETRAMADLVRKERFERLLALHTQGKEFYWGYEGLEPPDSEKLAQQFSRVSGYKAVRYVDSHSGYKDWFIQEFRKPGFTIELGEGQNPLPLSQFDEIYEAASKLLIHSLI</sequence>
<evidence type="ECO:0000256" key="7">
    <source>
        <dbReference type="PROSITE-ProRule" id="PRU01379"/>
    </source>
</evidence>
<feature type="domain" description="Peptidase M14" evidence="9">
    <location>
        <begin position="108"/>
        <end position="392"/>
    </location>
</feature>
<evidence type="ECO:0000256" key="1">
    <source>
        <dbReference type="ARBA" id="ARBA00001947"/>
    </source>
</evidence>
<evidence type="ECO:0000256" key="3">
    <source>
        <dbReference type="ARBA" id="ARBA00022670"/>
    </source>
</evidence>
<keyword evidence="11" id="KW-1185">Reference proteome</keyword>
<dbReference type="Gene3D" id="3.10.350.10">
    <property type="entry name" value="LysM domain"/>
    <property type="match status" value="2"/>
</dbReference>
<comment type="caution">
    <text evidence="10">The sequence shown here is derived from an EMBL/GenBank/DDBJ whole genome shotgun (WGS) entry which is preliminary data.</text>
</comment>
<dbReference type="Pfam" id="PF01476">
    <property type="entry name" value="LysM"/>
    <property type="match status" value="2"/>
</dbReference>
<feature type="domain" description="LysM" evidence="8">
    <location>
        <begin position="1"/>
        <end position="45"/>
    </location>
</feature>
<dbReference type="CDD" id="cd00118">
    <property type="entry name" value="LysM"/>
    <property type="match status" value="2"/>
</dbReference>
<reference evidence="10 11" key="1">
    <citation type="submission" date="2015-01" db="EMBL/GenBank/DDBJ databases">
        <title>Genome Assembly of Bacillus badius MTCC 1458.</title>
        <authorList>
            <person name="Verma A."/>
            <person name="Khatri I."/>
            <person name="Mual P."/>
            <person name="Subramanian S."/>
            <person name="Krishnamurthi S."/>
        </authorList>
    </citation>
    <scope>NUCLEOTIDE SEQUENCE [LARGE SCALE GENOMIC DNA]</scope>
    <source>
        <strain evidence="10 11">MTCC 1458</strain>
    </source>
</reference>
<evidence type="ECO:0000256" key="2">
    <source>
        <dbReference type="ARBA" id="ARBA00005988"/>
    </source>
</evidence>
<dbReference type="Pfam" id="PF00246">
    <property type="entry name" value="Peptidase_M14"/>
    <property type="match status" value="1"/>
</dbReference>
<evidence type="ECO:0000256" key="4">
    <source>
        <dbReference type="ARBA" id="ARBA00022801"/>
    </source>
</evidence>
<keyword evidence="6" id="KW-0482">Metalloprotease</keyword>
<dbReference type="PANTHER" id="PTHR11705:SF143">
    <property type="entry name" value="SLL0236 PROTEIN"/>
    <property type="match status" value="1"/>
</dbReference>